<dbReference type="RefSeq" id="WP_182605007.1">
    <property type="nucleotide sequence ID" value="NZ_VKHT01000062.1"/>
</dbReference>
<accession>A0A7W3Y0D9</accession>
<keyword evidence="2" id="KW-0812">Transmembrane</keyword>
<evidence type="ECO:0000256" key="2">
    <source>
        <dbReference type="SAM" id="Phobius"/>
    </source>
</evidence>
<keyword evidence="5" id="KW-1185">Reference proteome</keyword>
<dbReference type="InterPro" id="IPR017853">
    <property type="entry name" value="GH"/>
</dbReference>
<dbReference type="SUPFAM" id="SSF51445">
    <property type="entry name" value="(Trans)glycosidases"/>
    <property type="match status" value="1"/>
</dbReference>
<dbReference type="Gene3D" id="3.20.20.80">
    <property type="entry name" value="Glycosidases"/>
    <property type="match status" value="1"/>
</dbReference>
<keyword evidence="2" id="KW-1133">Transmembrane helix</keyword>
<evidence type="ECO:0000313" key="4">
    <source>
        <dbReference type="EMBL" id="MBB0243313.1"/>
    </source>
</evidence>
<name>A0A7W3Y0D9_9ACTN</name>
<dbReference type="EMBL" id="VKHT01000062">
    <property type="protein sequence ID" value="MBB0243313.1"/>
    <property type="molecule type" value="Genomic_DNA"/>
</dbReference>
<feature type="transmembrane region" description="Helical" evidence="2">
    <location>
        <begin position="27"/>
        <end position="49"/>
    </location>
</feature>
<feature type="compositionally biased region" description="Basic and acidic residues" evidence="1">
    <location>
        <begin position="171"/>
        <end position="180"/>
    </location>
</feature>
<dbReference type="AlphaFoldDB" id="A0A7W3Y0D9"/>
<protein>
    <recommendedName>
        <fullName evidence="3">DUF4015 domain-containing protein</fullName>
    </recommendedName>
</protein>
<evidence type="ECO:0000313" key="5">
    <source>
        <dbReference type="Proteomes" id="UP000538929"/>
    </source>
</evidence>
<dbReference type="InterPro" id="IPR025275">
    <property type="entry name" value="DUF4015"/>
</dbReference>
<proteinExistence type="predicted"/>
<feature type="region of interest" description="Disordered" evidence="1">
    <location>
        <begin position="1"/>
        <end position="21"/>
    </location>
</feature>
<reference evidence="5" key="1">
    <citation type="submission" date="2019-10" db="EMBL/GenBank/DDBJ databases">
        <title>Streptomyces sp. nov., a novel actinobacterium isolated from alkaline environment.</title>
        <authorList>
            <person name="Golinska P."/>
        </authorList>
    </citation>
    <scope>NUCLEOTIDE SEQUENCE [LARGE SCALE GENOMIC DNA]</scope>
    <source>
        <strain evidence="5">DSM 42118</strain>
    </source>
</reference>
<dbReference type="Proteomes" id="UP000538929">
    <property type="component" value="Unassembled WGS sequence"/>
</dbReference>
<gene>
    <name evidence="4" type="ORF">FNQ90_04100</name>
</gene>
<evidence type="ECO:0000256" key="1">
    <source>
        <dbReference type="SAM" id="MobiDB-lite"/>
    </source>
</evidence>
<feature type="domain" description="DUF4015" evidence="3">
    <location>
        <begin position="239"/>
        <end position="548"/>
    </location>
</feature>
<feature type="compositionally biased region" description="Low complexity" evidence="1">
    <location>
        <begin position="181"/>
        <end position="193"/>
    </location>
</feature>
<sequence>MSLGRIDEPDSSPEESGRTARRPSRGLLLTLALVPVLLLIGVLIVVSPWSGTASEPEIRGLPENEVFNARTLEGAELSIHGSGVVEADVSLNDEPVDTRPAKDGVVVDVSGLEDGEYTLRVAADATATRTFAIRTTPPDLSLDPVEADAPGEPVTVTGTASDAVTVALDDRDATGSDHSGDAAPEGPAAGAVEPDAEGTFALPVDRPGATVRVIATDAAGNTTTAEVEISVGFPVIRAAHLTASAWAHDGLREPILDLVREGKLTAVQLDIKDESGEIGYDSQVPLAREIGAVRALYDAREAIEEIHEAGGEVVGRIVAFRDPILARASWEGGLRDRVVQTPAGEPYGANTAYGSLSFTNFADPETRRYHVDLAAEAAELGFDDILYDYIRRPDGRLDGQVFPGLGDLTPEESIVAFTADTREVVRAHGARLGVSVYGIAATRPTEIAQDIPAMAEHVDYIAPMIYPSHWGPGEYGVADPDAQPYDITHRSLADFAAITEGTGVEIVPWLQDFSMGVQYGPEEVAAQIRAAADNDMSSFLLWNAGARYQAEALDIAAEALAGD</sequence>
<evidence type="ECO:0000259" key="3">
    <source>
        <dbReference type="Pfam" id="PF13200"/>
    </source>
</evidence>
<feature type="region of interest" description="Disordered" evidence="1">
    <location>
        <begin position="171"/>
        <end position="193"/>
    </location>
</feature>
<keyword evidence="2" id="KW-0472">Membrane</keyword>
<comment type="caution">
    <text evidence="4">The sequence shown here is derived from an EMBL/GenBank/DDBJ whole genome shotgun (WGS) entry which is preliminary data.</text>
</comment>
<dbReference type="Pfam" id="PF13200">
    <property type="entry name" value="DUF4015"/>
    <property type="match status" value="1"/>
</dbReference>
<organism evidence="4 5">
    <name type="scientific">Streptomyces alkaliphilus</name>
    <dbReference type="NCBI Taxonomy" id="1472722"/>
    <lineage>
        <taxon>Bacteria</taxon>
        <taxon>Bacillati</taxon>
        <taxon>Actinomycetota</taxon>
        <taxon>Actinomycetes</taxon>
        <taxon>Kitasatosporales</taxon>
        <taxon>Streptomycetaceae</taxon>
        <taxon>Streptomyces</taxon>
    </lineage>
</organism>